<dbReference type="InterPro" id="IPR002961">
    <property type="entry name" value="TNF_C"/>
</dbReference>
<dbReference type="PRINTS" id="PR01237">
    <property type="entry name" value="TNFC"/>
</dbReference>
<dbReference type="HOGENOM" id="CLU_1001016_0_0_1"/>
<dbReference type="GO" id="GO:0005164">
    <property type="term" value="F:tumor necrosis factor receptor binding"/>
    <property type="evidence" value="ECO:0007669"/>
    <property type="project" value="InterPro"/>
</dbReference>
<feature type="compositionally biased region" description="Basic and acidic residues" evidence="1">
    <location>
        <begin position="252"/>
        <end position="264"/>
    </location>
</feature>
<gene>
    <name evidence="3" type="primary">LTB</name>
    <name evidence="3" type="ORF">SBAB-548A10.13-001</name>
</gene>
<keyword evidence="2" id="KW-0472">Membrane</keyword>
<dbReference type="GO" id="GO:0006955">
    <property type="term" value="P:immune response"/>
    <property type="evidence" value="ECO:0007669"/>
    <property type="project" value="InterPro"/>
</dbReference>
<protein>
    <submittedName>
        <fullName evidence="3">Lymphotoxin beta (TNF superfamily, member 3)</fullName>
    </submittedName>
</protein>
<reference evidence="3" key="1">
    <citation type="submission" date="2007-05" db="EMBL/GenBank/DDBJ databases">
        <authorList>
            <person name="Sehra H."/>
        </authorList>
    </citation>
    <scope>NUCLEOTIDE SEQUENCE</scope>
</reference>
<keyword evidence="2" id="KW-1133">Transmembrane helix</keyword>
<evidence type="ECO:0000256" key="2">
    <source>
        <dbReference type="SAM" id="Phobius"/>
    </source>
</evidence>
<feature type="region of interest" description="Disordered" evidence="1">
    <location>
        <begin position="55"/>
        <end position="278"/>
    </location>
</feature>
<dbReference type="GO" id="GO:0016020">
    <property type="term" value="C:membrane"/>
    <property type="evidence" value="ECO:0007669"/>
    <property type="project" value="InterPro"/>
</dbReference>
<sequence length="278" mass="28096">MGAPGLEGRGRRPQGKGCLLLAVAGATSLVTLLLAVPITVLAVLALVPQEQGELVTGTADPGTQAEAQQRLGKSRPSPSLGFPAPIHLHPQTPSPSRNPGAPPLGPGALSAGGAAPPPVVHASPPSRVQGDARGGGRNRSQPQAPSCPPHWRLDHGSGARLGGEERRGVSEERDAVLWRGGPGPPAGRPLLPLLSRRLPGPGTSSRRGPPGPLGHAAQPAVPGGGRLRTGDSRAAAGGRGDCDSGLGPQSEARVRAPLVHERGVRWPGAAPEGREGVR</sequence>
<feature type="compositionally biased region" description="Low complexity" evidence="1">
    <location>
        <begin position="188"/>
        <end position="208"/>
    </location>
</feature>
<dbReference type="AlphaFoldDB" id="A5D9N5"/>
<evidence type="ECO:0000313" key="3">
    <source>
        <dbReference type="EMBL" id="CAN59686.1"/>
    </source>
</evidence>
<feature type="compositionally biased region" description="Low complexity" evidence="1">
    <location>
        <begin position="106"/>
        <end position="125"/>
    </location>
</feature>
<keyword evidence="2" id="KW-0812">Transmembrane</keyword>
<organism evidence="3">
    <name type="scientific">Sus scrofa</name>
    <name type="common">Pig</name>
    <dbReference type="NCBI Taxonomy" id="9823"/>
    <lineage>
        <taxon>Eukaryota</taxon>
        <taxon>Metazoa</taxon>
        <taxon>Chordata</taxon>
        <taxon>Craniata</taxon>
        <taxon>Vertebrata</taxon>
        <taxon>Euteleostomi</taxon>
        <taxon>Mammalia</taxon>
        <taxon>Eutheria</taxon>
        <taxon>Laurasiatheria</taxon>
        <taxon>Artiodactyla</taxon>
        <taxon>Suina</taxon>
        <taxon>Suidae</taxon>
        <taxon>Sus</taxon>
    </lineage>
</organism>
<evidence type="ECO:0000256" key="1">
    <source>
        <dbReference type="SAM" id="MobiDB-lite"/>
    </source>
</evidence>
<feature type="compositionally biased region" description="Basic and acidic residues" evidence="1">
    <location>
        <begin position="151"/>
        <end position="176"/>
    </location>
</feature>
<accession>A5D9N5</accession>
<proteinExistence type="predicted"/>
<dbReference type="EMBL" id="BX548169">
    <property type="protein sequence ID" value="CAN59686.1"/>
    <property type="molecule type" value="Genomic_DNA"/>
</dbReference>
<name>A5D9N5_PIG</name>
<feature type="transmembrane region" description="Helical" evidence="2">
    <location>
        <begin position="19"/>
        <end position="47"/>
    </location>
</feature>